<feature type="transmembrane region" description="Helical" evidence="12">
    <location>
        <begin position="153"/>
        <end position="175"/>
    </location>
</feature>
<dbReference type="GO" id="GO:0006814">
    <property type="term" value="P:sodium ion transport"/>
    <property type="evidence" value="ECO:0007669"/>
    <property type="project" value="UniProtKB-KW"/>
</dbReference>
<feature type="domain" description="Sodium/calcium exchanger membrane region" evidence="13">
    <location>
        <begin position="467"/>
        <end position="604"/>
    </location>
</feature>
<comment type="caution">
    <text evidence="14">The sequence shown here is derived from an EMBL/GenBank/DDBJ whole genome shotgun (WGS) entry which is preliminary data.</text>
</comment>
<dbReference type="InterPro" id="IPR044880">
    <property type="entry name" value="NCX_ion-bd_dom_sf"/>
</dbReference>
<sequence length="617" mass="67569">MTESRGAYRTRHSRFRGAFNGICALVMLLFLFFNRSDFSAKSFMVNSPSVLHPQWRLRSGFYRNGVEVIRRSTAQENVSSSDFDTPLGDDDDEEDGVFQGNLTVKNPKLCEELLEHKGYRSRCEYLIAHPDCNSGGIFNYIVFFYCDCESISFLGYLLLGIWLVALFYMLGNTAADYFCCSLEKLSSLLKLPPTVAGVTLLPLGNGAPDVFASIAAFMGKNSGEVGLNSVLGGAVFVTCIVVGAVSLGVADKRVQIDKKCFVRDICFFLFTLLSLGIVLLVGEVSVGGAIAFVSIYIVYAFLVAANEILRKHARSLRLDAVTPLLPVTAFIFSHGNEENDSVYTSLLESDSENDVPHLQTKLPQWMWASHMAIYSNQSLKSGVEENSRPVWGWNDGDTTNNNPYFSCSRLCSFLEMPLILPRRLTIPMVEEERWSKGYAVASVTLAPILLAFLWNTQDSPSVLSGEITYLIALLVALGVIFGINPSILAITVLAWGNSMGDLMSNIALAMNGGDGVQIAMSGCYAGPMFNTLAGLGISMLLGAWSSRPASYIIPRDGTLFYTMGFLVSGLIWSLIVLPRSDMRPTKTLGIGLVTIYLIFLLVRVFTSMGVVSFDGIS</sequence>
<dbReference type="Proteomes" id="UP001168098">
    <property type="component" value="Unassembled WGS sequence"/>
</dbReference>
<evidence type="ECO:0000256" key="10">
    <source>
        <dbReference type="ARBA" id="ARBA00023201"/>
    </source>
</evidence>
<evidence type="ECO:0000256" key="8">
    <source>
        <dbReference type="ARBA" id="ARBA00023053"/>
    </source>
</evidence>
<feature type="transmembrane region" description="Helical" evidence="12">
    <location>
        <begin position="467"/>
        <end position="495"/>
    </location>
</feature>
<comment type="similarity">
    <text evidence="11">Belongs to the Ca(2+):cation antiporter (CaCA) (TC 2.A.19) family. Cation/calcium exchanger (CCX) subfamily.</text>
</comment>
<keyword evidence="10" id="KW-0739">Sodium transport</keyword>
<dbReference type="EMBL" id="JARBHA010000011">
    <property type="protein sequence ID" value="KAJ9687916.1"/>
    <property type="molecule type" value="Genomic_DNA"/>
</dbReference>
<feature type="transmembrane region" description="Helical" evidence="12">
    <location>
        <begin position="528"/>
        <end position="546"/>
    </location>
</feature>
<keyword evidence="15" id="KW-1185">Reference proteome</keyword>
<evidence type="ECO:0000256" key="7">
    <source>
        <dbReference type="ARBA" id="ARBA00022989"/>
    </source>
</evidence>
<dbReference type="GO" id="GO:0006813">
    <property type="term" value="P:potassium ion transport"/>
    <property type="evidence" value="ECO:0007669"/>
    <property type="project" value="UniProtKB-KW"/>
</dbReference>
<evidence type="ECO:0000259" key="13">
    <source>
        <dbReference type="Pfam" id="PF01699"/>
    </source>
</evidence>
<evidence type="ECO:0000256" key="5">
    <source>
        <dbReference type="ARBA" id="ARBA00022692"/>
    </source>
</evidence>
<feature type="transmembrane region" description="Helical" evidence="12">
    <location>
        <begin position="437"/>
        <end position="455"/>
    </location>
</feature>
<keyword evidence="10" id="KW-0406">Ion transport</keyword>
<keyword evidence="5 12" id="KW-0812">Transmembrane</keyword>
<dbReference type="AlphaFoldDB" id="A0AA38ZF75"/>
<evidence type="ECO:0000313" key="15">
    <source>
        <dbReference type="Proteomes" id="UP001168098"/>
    </source>
</evidence>
<evidence type="ECO:0000256" key="11">
    <source>
        <dbReference type="ARBA" id="ARBA00038187"/>
    </source>
</evidence>
<keyword evidence="3" id="KW-0050">Antiport</keyword>
<dbReference type="PANTHER" id="PTHR12266:SF17">
    <property type="entry name" value="SODIUM_CALCIUM EXCHANGER MEMBRANE REGION DOMAIN-CONTAINING PROTEIN"/>
    <property type="match status" value="1"/>
</dbReference>
<feature type="transmembrane region" description="Helical" evidence="12">
    <location>
        <begin position="288"/>
        <end position="309"/>
    </location>
</feature>
<reference evidence="14 15" key="1">
    <citation type="journal article" date="2023" name="BMC Biotechnol.">
        <title>Vitis rotundifolia cv Carlos genome sequencing.</title>
        <authorList>
            <person name="Huff M."/>
            <person name="Hulse-Kemp A."/>
            <person name="Scheffler B."/>
            <person name="Youngblood R."/>
            <person name="Simpson S."/>
            <person name="Babiker E."/>
            <person name="Staton M."/>
        </authorList>
    </citation>
    <scope>NUCLEOTIDE SEQUENCE [LARGE SCALE GENOMIC DNA]</scope>
    <source>
        <tissue evidence="14">Leaf</tissue>
    </source>
</reference>
<dbReference type="Pfam" id="PF01699">
    <property type="entry name" value="Na_Ca_ex"/>
    <property type="match status" value="2"/>
</dbReference>
<evidence type="ECO:0000313" key="14">
    <source>
        <dbReference type="EMBL" id="KAJ9687916.1"/>
    </source>
</evidence>
<evidence type="ECO:0000256" key="1">
    <source>
        <dbReference type="ARBA" id="ARBA00004141"/>
    </source>
</evidence>
<dbReference type="GO" id="GO:0015297">
    <property type="term" value="F:antiporter activity"/>
    <property type="evidence" value="ECO:0007669"/>
    <property type="project" value="UniProtKB-KW"/>
</dbReference>
<evidence type="ECO:0000256" key="12">
    <source>
        <dbReference type="SAM" id="Phobius"/>
    </source>
</evidence>
<organism evidence="14 15">
    <name type="scientific">Vitis rotundifolia</name>
    <name type="common">Muscadine grape</name>
    <dbReference type="NCBI Taxonomy" id="103349"/>
    <lineage>
        <taxon>Eukaryota</taxon>
        <taxon>Viridiplantae</taxon>
        <taxon>Streptophyta</taxon>
        <taxon>Embryophyta</taxon>
        <taxon>Tracheophyta</taxon>
        <taxon>Spermatophyta</taxon>
        <taxon>Magnoliopsida</taxon>
        <taxon>eudicotyledons</taxon>
        <taxon>Gunneridae</taxon>
        <taxon>Pentapetalae</taxon>
        <taxon>rosids</taxon>
        <taxon>Vitales</taxon>
        <taxon>Vitaceae</taxon>
        <taxon>Viteae</taxon>
        <taxon>Vitis</taxon>
    </lineage>
</organism>
<evidence type="ECO:0000256" key="2">
    <source>
        <dbReference type="ARBA" id="ARBA00022448"/>
    </source>
</evidence>
<dbReference type="InterPro" id="IPR004837">
    <property type="entry name" value="NaCa_Exmemb"/>
</dbReference>
<keyword evidence="9 12" id="KW-0472">Membrane</keyword>
<dbReference type="Gene3D" id="1.20.1420.30">
    <property type="entry name" value="NCX, central ion-binding region"/>
    <property type="match status" value="2"/>
</dbReference>
<feature type="domain" description="Sodium/calcium exchanger membrane region" evidence="13">
    <location>
        <begin position="160"/>
        <end position="303"/>
    </location>
</feature>
<keyword evidence="7 12" id="KW-1133">Transmembrane helix</keyword>
<feature type="transmembrane region" description="Helical" evidence="12">
    <location>
        <begin position="15"/>
        <end position="33"/>
    </location>
</feature>
<keyword evidence="4" id="KW-0633">Potassium transport</keyword>
<comment type="subcellular location">
    <subcellularLocation>
        <location evidence="1">Membrane</location>
        <topology evidence="1">Multi-pass membrane protein</topology>
    </subcellularLocation>
</comment>
<accession>A0AA38ZF75</accession>
<evidence type="ECO:0000256" key="6">
    <source>
        <dbReference type="ARBA" id="ARBA00022958"/>
    </source>
</evidence>
<keyword evidence="2" id="KW-0813">Transport</keyword>
<evidence type="ECO:0000256" key="9">
    <source>
        <dbReference type="ARBA" id="ARBA00023136"/>
    </source>
</evidence>
<gene>
    <name evidence="14" type="ORF">PVL29_013912</name>
</gene>
<name>A0AA38ZF75_VITRO</name>
<feature type="transmembrane region" description="Helical" evidence="12">
    <location>
        <begin position="230"/>
        <end position="249"/>
    </location>
</feature>
<keyword evidence="6" id="KW-0630">Potassium</keyword>
<evidence type="ECO:0000256" key="3">
    <source>
        <dbReference type="ARBA" id="ARBA00022449"/>
    </source>
</evidence>
<dbReference type="GO" id="GO:0008324">
    <property type="term" value="F:monoatomic cation transmembrane transporter activity"/>
    <property type="evidence" value="ECO:0007669"/>
    <property type="project" value="TreeGrafter"/>
</dbReference>
<evidence type="ECO:0000256" key="4">
    <source>
        <dbReference type="ARBA" id="ARBA00022538"/>
    </source>
</evidence>
<dbReference type="InterPro" id="IPR051359">
    <property type="entry name" value="CaCA_antiporter"/>
</dbReference>
<protein>
    <recommendedName>
        <fullName evidence="13">Sodium/calcium exchanger membrane region domain-containing protein</fullName>
    </recommendedName>
</protein>
<feature type="transmembrane region" description="Helical" evidence="12">
    <location>
        <begin position="589"/>
        <end position="613"/>
    </location>
</feature>
<feature type="transmembrane region" description="Helical" evidence="12">
    <location>
        <begin position="261"/>
        <end position="282"/>
    </location>
</feature>
<proteinExistence type="inferred from homology"/>
<dbReference type="GO" id="GO:0016020">
    <property type="term" value="C:membrane"/>
    <property type="evidence" value="ECO:0007669"/>
    <property type="project" value="UniProtKB-SubCell"/>
</dbReference>
<feature type="transmembrane region" description="Helical" evidence="12">
    <location>
        <begin position="558"/>
        <end position="577"/>
    </location>
</feature>
<keyword evidence="8" id="KW-0915">Sodium</keyword>
<dbReference type="PANTHER" id="PTHR12266">
    <property type="entry name" value="NA+/CA2+ K+ INDEPENDENT EXCHANGER"/>
    <property type="match status" value="1"/>
</dbReference>